<dbReference type="STRING" id="1301098.PKB_2725"/>
<evidence type="ECO:0000256" key="4">
    <source>
        <dbReference type="ARBA" id="ARBA00023136"/>
    </source>
</evidence>
<dbReference type="InterPro" id="IPR002657">
    <property type="entry name" value="BilAc:Na_symport/Acr3"/>
</dbReference>
<evidence type="ECO:0000256" key="5">
    <source>
        <dbReference type="SAM" id="Phobius"/>
    </source>
</evidence>
<dbReference type="HOGENOM" id="CLU_034788_0_0_6"/>
<feature type="transmembrane region" description="Helical" evidence="5">
    <location>
        <begin position="74"/>
        <end position="96"/>
    </location>
</feature>
<feature type="transmembrane region" description="Helical" evidence="5">
    <location>
        <begin position="103"/>
        <end position="127"/>
    </location>
</feature>
<evidence type="ECO:0000313" key="7">
    <source>
        <dbReference type="Proteomes" id="UP000025241"/>
    </source>
</evidence>
<evidence type="ECO:0000313" key="6">
    <source>
        <dbReference type="EMBL" id="CDF84072.1"/>
    </source>
</evidence>
<dbReference type="Proteomes" id="UP000025241">
    <property type="component" value="Chromosome I"/>
</dbReference>
<protein>
    <submittedName>
        <fullName evidence="6">Bile acid:sodium symporter</fullName>
    </submittedName>
</protein>
<feature type="transmembrane region" description="Helical" evidence="5">
    <location>
        <begin position="147"/>
        <end position="166"/>
    </location>
</feature>
<dbReference type="PATRIC" id="fig|1301098.3.peg.2737"/>
<dbReference type="RefSeq" id="WP_043252444.1">
    <property type="nucleotide sequence ID" value="NZ_HG322950.1"/>
</dbReference>
<proteinExistence type="predicted"/>
<gene>
    <name evidence="6" type="ORF">PKB_2725</name>
</gene>
<dbReference type="OrthoDB" id="9806785at2"/>
<feature type="transmembrane region" description="Helical" evidence="5">
    <location>
        <begin position="12"/>
        <end position="31"/>
    </location>
</feature>
<dbReference type="eggNOG" id="COG0385">
    <property type="taxonomic scope" value="Bacteria"/>
</dbReference>
<organism evidence="6 7">
    <name type="scientific">Pseudomonas knackmussii (strain DSM 6978 / CCUG 54928 / LMG 23759 / B13)</name>
    <dbReference type="NCBI Taxonomy" id="1301098"/>
    <lineage>
        <taxon>Bacteria</taxon>
        <taxon>Pseudomonadati</taxon>
        <taxon>Pseudomonadota</taxon>
        <taxon>Gammaproteobacteria</taxon>
        <taxon>Pseudomonadales</taxon>
        <taxon>Pseudomonadaceae</taxon>
        <taxon>Pseudomonas</taxon>
    </lineage>
</organism>
<evidence type="ECO:0000256" key="2">
    <source>
        <dbReference type="ARBA" id="ARBA00022692"/>
    </source>
</evidence>
<feature type="transmembrane region" description="Helical" evidence="5">
    <location>
        <begin position="241"/>
        <end position="262"/>
    </location>
</feature>
<evidence type="ECO:0000256" key="3">
    <source>
        <dbReference type="ARBA" id="ARBA00022989"/>
    </source>
</evidence>
<dbReference type="EMBL" id="HG322950">
    <property type="protein sequence ID" value="CDF84072.1"/>
    <property type="molecule type" value="Genomic_DNA"/>
</dbReference>
<keyword evidence="3 5" id="KW-1133">Transmembrane helix</keyword>
<dbReference type="Gene3D" id="1.20.1530.20">
    <property type="match status" value="1"/>
</dbReference>
<feature type="transmembrane region" description="Helical" evidence="5">
    <location>
        <begin position="268"/>
        <end position="290"/>
    </location>
</feature>
<dbReference type="InterPro" id="IPR004710">
    <property type="entry name" value="Bilac:Na_transpt"/>
</dbReference>
<dbReference type="InterPro" id="IPR038770">
    <property type="entry name" value="Na+/solute_symporter_sf"/>
</dbReference>
<dbReference type="AlphaFoldDB" id="A0A024HHV1"/>
<dbReference type="PANTHER" id="PTHR10361:SF28">
    <property type="entry name" value="P3 PROTEIN-RELATED"/>
    <property type="match status" value="1"/>
</dbReference>
<accession>A0A024HHV1</accession>
<keyword evidence="7" id="KW-1185">Reference proteome</keyword>
<keyword evidence="2 5" id="KW-0812">Transmembrane</keyword>
<keyword evidence="4 5" id="KW-0472">Membrane</keyword>
<reference evidence="6 7" key="1">
    <citation type="submission" date="2013-03" db="EMBL/GenBank/DDBJ databases">
        <authorList>
            <person name="Linke B."/>
        </authorList>
    </citation>
    <scope>NUCLEOTIDE SEQUENCE [LARGE SCALE GENOMIC DNA]</scope>
    <source>
        <strain evidence="6 7">B13</strain>
    </source>
</reference>
<reference evidence="6 7" key="2">
    <citation type="submission" date="2014-05" db="EMBL/GenBank/DDBJ databases">
        <title>Genome sequence of the 3-chlorobenzoate degrading bacterium Pseudomonas knackmussii B13 shows multiple evidence for horizontal gene transfer.</title>
        <authorList>
            <person name="Miyazaki R."/>
            <person name="Bertelli C."/>
            <person name="Falquet L."/>
            <person name="Robinson-Rechavi M."/>
            <person name="Gharib W."/>
            <person name="Roy S."/>
            <person name="Van der Meer J.R."/>
        </authorList>
    </citation>
    <scope>NUCLEOTIDE SEQUENCE [LARGE SCALE GENOMIC DNA]</scope>
    <source>
        <strain evidence="6 7">B13</strain>
    </source>
</reference>
<dbReference type="GO" id="GO:0016020">
    <property type="term" value="C:membrane"/>
    <property type="evidence" value="ECO:0007669"/>
    <property type="project" value="UniProtKB-SubCell"/>
</dbReference>
<feature type="transmembrane region" description="Helical" evidence="5">
    <location>
        <begin position="209"/>
        <end position="229"/>
    </location>
</feature>
<dbReference type="Pfam" id="PF01758">
    <property type="entry name" value="SBF"/>
    <property type="match status" value="1"/>
</dbReference>
<dbReference type="KEGG" id="pkc:PKB_2725"/>
<feature type="transmembrane region" description="Helical" evidence="5">
    <location>
        <begin position="178"/>
        <end position="197"/>
    </location>
</feature>
<sequence>MNNVHLEFANSSMLALNAIIALMMFGVSLELRREDFTRILRAPKAPLIGMLVQFLLLPAGACLLANLLPIDPQLALGMILVATCPSGSFSNVMTWLARGNVAVSASVTAVSGLSAGFFTPFNFALYASLAPNTRALLTQIHIDPLELVGTVVLVLLLPMLAGMFLGRQRPGLARRLEKPMRIFSLLVLAAFVGMAFVKNYAQFVSYFHLFFWPVLLLNGGALLLGYLCARLCRLGAADVRAVTLESGIHNSALGMALILTFFPEASGMLLIAAFWGCWQLLSGSLLALYWSRRAPAVTSALAAGTR</sequence>
<dbReference type="PANTHER" id="PTHR10361">
    <property type="entry name" value="SODIUM-BILE ACID COTRANSPORTER"/>
    <property type="match status" value="1"/>
</dbReference>
<evidence type="ECO:0000256" key="1">
    <source>
        <dbReference type="ARBA" id="ARBA00004141"/>
    </source>
</evidence>
<name>A0A024HHV1_PSEKB</name>
<feature type="transmembrane region" description="Helical" evidence="5">
    <location>
        <begin position="47"/>
        <end position="68"/>
    </location>
</feature>
<comment type="subcellular location">
    <subcellularLocation>
        <location evidence="1">Membrane</location>
        <topology evidence="1">Multi-pass membrane protein</topology>
    </subcellularLocation>
</comment>